<evidence type="ECO:0008006" key="4">
    <source>
        <dbReference type="Google" id="ProtNLM"/>
    </source>
</evidence>
<keyword evidence="3" id="KW-1185">Reference proteome</keyword>
<dbReference type="Proteomes" id="UP000198855">
    <property type="component" value="Unassembled WGS sequence"/>
</dbReference>
<name>A0A1I1UB44_9BACL</name>
<feature type="compositionally biased region" description="Low complexity" evidence="1">
    <location>
        <begin position="434"/>
        <end position="444"/>
    </location>
</feature>
<dbReference type="RefSeq" id="WP_091181541.1">
    <property type="nucleotide sequence ID" value="NZ_FOMT01000001.1"/>
</dbReference>
<evidence type="ECO:0000313" key="2">
    <source>
        <dbReference type="EMBL" id="SFD67855.1"/>
    </source>
</evidence>
<dbReference type="STRING" id="1045775.SAMN05216378_0959"/>
<dbReference type="EMBL" id="FOMT01000001">
    <property type="protein sequence ID" value="SFD67855.1"/>
    <property type="molecule type" value="Genomic_DNA"/>
</dbReference>
<protein>
    <recommendedName>
        <fullName evidence="4">Hook-length control protein FliK</fullName>
    </recommendedName>
</protein>
<reference evidence="3" key="1">
    <citation type="submission" date="2016-10" db="EMBL/GenBank/DDBJ databases">
        <authorList>
            <person name="Varghese N."/>
            <person name="Submissions S."/>
        </authorList>
    </citation>
    <scope>NUCLEOTIDE SEQUENCE [LARGE SCALE GENOMIC DNA]</scope>
    <source>
        <strain evidence="3">CGMCC 1.10784</strain>
    </source>
</reference>
<evidence type="ECO:0000313" key="3">
    <source>
        <dbReference type="Proteomes" id="UP000198855"/>
    </source>
</evidence>
<organism evidence="2 3">
    <name type="scientific">Paenibacillus catalpae</name>
    <dbReference type="NCBI Taxonomy" id="1045775"/>
    <lineage>
        <taxon>Bacteria</taxon>
        <taxon>Bacillati</taxon>
        <taxon>Bacillota</taxon>
        <taxon>Bacilli</taxon>
        <taxon>Bacillales</taxon>
        <taxon>Paenibacillaceae</taxon>
        <taxon>Paenibacillus</taxon>
    </lineage>
</organism>
<accession>A0A1I1UB44</accession>
<feature type="region of interest" description="Disordered" evidence="1">
    <location>
        <begin position="269"/>
        <end position="305"/>
    </location>
</feature>
<sequence length="635" mass="66562">MNIGQMVRGLLGEASGSGDTRKLELKPGQVVRGVVLQVFDNNEATVQINGVQVRAVLELPLEPGKFAMLQVQPQSAGGMVVLKQVENQAGLDDALKENWLKQSGLPDLEWASNILKDLRKDGVPMNRDTFAALRAASGAMPPEADAEQWLQAAAAGLKRGLPMSAGTVNALQQVMFGRPAHELLDSLQQQLAVIAGEASGDDAGAAAPRAGAAGSAPQTLPQLAARLTALLAEGAALQSAAATAEQPHAAAVPQAPAAAGAAAAQRADAAGAGGQAAPASAPAPAPAAAEPAEQSTLQQAARPGAPANNWLGQLMKWMGVDYENQLSKQLPAPLAQGAVLIPEHEAAAAKGNNAANAQELVESEPGRSQSPAEPVRQQAVQAEVRSSETRPSSNNQQIPAQQQEQTEGTVPHDKDQKLVHAERHRDLTASGITSQQLSSESMSSEDVKQPAAQESLKSTLLAIASSSDAPPALREAAQQLVQHITGQQLMLTPERNGAVFSHLTMFVPLVGPDGNQTASVHIQTRRGRQGQLDAANCRLLFDLSMKTLGPTLVDVNVMDKIVSLTLWNDHPAISALVDSTRAEMTASLNQAGYQLLSLRATPTRTNNEEGEEVRLSVPDPAQFVNTRYKGVDLRA</sequence>
<dbReference type="AlphaFoldDB" id="A0A1I1UB44"/>
<feature type="region of interest" description="Disordered" evidence="1">
    <location>
        <begin position="358"/>
        <end position="453"/>
    </location>
</feature>
<proteinExistence type="predicted"/>
<dbReference type="OrthoDB" id="2351076at2"/>
<feature type="compositionally biased region" description="Basic and acidic residues" evidence="1">
    <location>
        <begin position="410"/>
        <end position="427"/>
    </location>
</feature>
<feature type="compositionally biased region" description="Low complexity" evidence="1">
    <location>
        <begin position="396"/>
        <end position="405"/>
    </location>
</feature>
<gene>
    <name evidence="2" type="ORF">SAMN05216378_0959</name>
</gene>
<evidence type="ECO:0000256" key="1">
    <source>
        <dbReference type="SAM" id="MobiDB-lite"/>
    </source>
</evidence>
<feature type="compositionally biased region" description="Low complexity" evidence="1">
    <location>
        <begin position="269"/>
        <end position="293"/>
    </location>
</feature>